<evidence type="ECO:0000313" key="17">
    <source>
        <dbReference type="RefSeq" id="XP_031570204.1"/>
    </source>
</evidence>
<dbReference type="Pfam" id="PF12947">
    <property type="entry name" value="EGF_3"/>
    <property type="match status" value="2"/>
</dbReference>
<dbReference type="InterPro" id="IPR006571">
    <property type="entry name" value="TLDc_dom"/>
</dbReference>
<keyword evidence="12" id="KW-0325">Glycoprotein</keyword>
<evidence type="ECO:0000256" key="6">
    <source>
        <dbReference type="ARBA" id="ARBA00022729"/>
    </source>
</evidence>
<evidence type="ECO:0000256" key="13">
    <source>
        <dbReference type="PROSITE-ProRule" id="PRU00076"/>
    </source>
</evidence>
<dbReference type="FunFam" id="2.10.25.10:FF:000038">
    <property type="entry name" value="Fibrillin 2"/>
    <property type="match status" value="2"/>
</dbReference>
<keyword evidence="8" id="KW-0106">Calcium</keyword>
<evidence type="ECO:0000256" key="1">
    <source>
        <dbReference type="ARBA" id="ARBA00004251"/>
    </source>
</evidence>
<evidence type="ECO:0000256" key="9">
    <source>
        <dbReference type="ARBA" id="ARBA00022989"/>
    </source>
</evidence>
<dbReference type="InterPro" id="IPR009030">
    <property type="entry name" value="Growth_fac_rcpt_cys_sf"/>
</dbReference>
<evidence type="ECO:0000256" key="3">
    <source>
        <dbReference type="ARBA" id="ARBA00022475"/>
    </source>
</evidence>
<keyword evidence="7" id="KW-0677">Repeat</keyword>
<keyword evidence="16" id="KW-1185">Reference proteome</keyword>
<dbReference type="SUPFAM" id="SSF57184">
    <property type="entry name" value="Growth factor receptor domain"/>
    <property type="match status" value="1"/>
</dbReference>
<dbReference type="PROSITE" id="PS50026">
    <property type="entry name" value="EGF_3"/>
    <property type="match status" value="3"/>
</dbReference>
<dbReference type="OrthoDB" id="5953547at2759"/>
<dbReference type="PROSITE" id="PS51886">
    <property type="entry name" value="TLDC"/>
    <property type="match status" value="1"/>
</dbReference>
<dbReference type="KEGG" id="aten:116304579"/>
<dbReference type="GO" id="GO:0005509">
    <property type="term" value="F:calcium ion binding"/>
    <property type="evidence" value="ECO:0007669"/>
    <property type="project" value="InterPro"/>
</dbReference>
<dbReference type="GO" id="GO:0007154">
    <property type="term" value="P:cell communication"/>
    <property type="evidence" value="ECO:0007669"/>
    <property type="project" value="UniProtKB-ARBA"/>
</dbReference>
<dbReference type="PROSITE" id="PS00022">
    <property type="entry name" value="EGF_1"/>
    <property type="match status" value="1"/>
</dbReference>
<evidence type="ECO:0000259" key="15">
    <source>
        <dbReference type="PROSITE" id="PS51886"/>
    </source>
</evidence>
<keyword evidence="4 13" id="KW-0245">EGF-like domain</keyword>
<dbReference type="InterPro" id="IPR000742">
    <property type="entry name" value="EGF"/>
</dbReference>
<feature type="domain" description="EGF-like" evidence="14">
    <location>
        <begin position="42"/>
        <end position="79"/>
    </location>
</feature>
<dbReference type="InterPro" id="IPR018097">
    <property type="entry name" value="EGF_Ca-bd_CS"/>
</dbReference>
<dbReference type="InParanoid" id="A0A6P8IT82"/>
<dbReference type="FunFam" id="2.10.25.10:FF:000391">
    <property type="entry name" value="Weary, isoform C"/>
    <property type="match status" value="1"/>
</dbReference>
<evidence type="ECO:0000259" key="14">
    <source>
        <dbReference type="PROSITE" id="PS50026"/>
    </source>
</evidence>
<evidence type="ECO:0000256" key="2">
    <source>
        <dbReference type="ARBA" id="ARBA00006373"/>
    </source>
</evidence>
<dbReference type="PANTHER" id="PTHR24039">
    <property type="entry name" value="FIBRILLIN-RELATED"/>
    <property type="match status" value="1"/>
</dbReference>
<dbReference type="PROSITE" id="PS01187">
    <property type="entry name" value="EGF_CA"/>
    <property type="match status" value="1"/>
</dbReference>
<comment type="caution">
    <text evidence="13">Lacks conserved residue(s) required for the propagation of feature annotation.</text>
</comment>
<dbReference type="GO" id="GO:0023052">
    <property type="term" value="P:signaling"/>
    <property type="evidence" value="ECO:0007669"/>
    <property type="project" value="UniProtKB-ARBA"/>
</dbReference>
<evidence type="ECO:0000256" key="7">
    <source>
        <dbReference type="ARBA" id="ARBA00022737"/>
    </source>
</evidence>
<dbReference type="PANTHER" id="PTHR24039:SF28">
    <property type="entry name" value="EGF-LIKE DOMAIN-CONTAINING PROTEIN"/>
    <property type="match status" value="1"/>
</dbReference>
<dbReference type="InterPro" id="IPR000152">
    <property type="entry name" value="EGF-type_Asp/Asn_hydroxyl_site"/>
</dbReference>
<comment type="similarity">
    <text evidence="2">Belongs to the EGF domain peptide family.</text>
</comment>
<dbReference type="Pfam" id="PF07534">
    <property type="entry name" value="TLD"/>
    <property type="match status" value="1"/>
</dbReference>
<organism evidence="16 17">
    <name type="scientific">Actinia tenebrosa</name>
    <name type="common">Australian red waratah sea anemone</name>
    <dbReference type="NCBI Taxonomy" id="6105"/>
    <lineage>
        <taxon>Eukaryota</taxon>
        <taxon>Metazoa</taxon>
        <taxon>Cnidaria</taxon>
        <taxon>Anthozoa</taxon>
        <taxon>Hexacorallia</taxon>
        <taxon>Actiniaria</taxon>
        <taxon>Actiniidae</taxon>
        <taxon>Actinia</taxon>
    </lineage>
</organism>
<feature type="domain" description="EGF-like" evidence="14">
    <location>
        <begin position="2"/>
        <end position="40"/>
    </location>
</feature>
<dbReference type="RefSeq" id="XP_031570204.1">
    <property type="nucleotide sequence ID" value="XM_031714344.1"/>
</dbReference>
<feature type="disulfide bond" evidence="13">
    <location>
        <begin position="11"/>
        <end position="28"/>
    </location>
</feature>
<keyword evidence="5" id="KW-0812">Transmembrane</keyword>
<keyword evidence="9" id="KW-1133">Transmembrane helix</keyword>
<reference evidence="17" key="1">
    <citation type="submission" date="2025-08" db="UniProtKB">
        <authorList>
            <consortium name="RefSeq"/>
        </authorList>
    </citation>
    <scope>IDENTIFICATION</scope>
    <source>
        <tissue evidence="17">Tentacle</tissue>
    </source>
</reference>
<evidence type="ECO:0000256" key="8">
    <source>
        <dbReference type="ARBA" id="ARBA00022837"/>
    </source>
</evidence>
<keyword evidence="6" id="KW-0732">Signal</keyword>
<evidence type="ECO:0000256" key="11">
    <source>
        <dbReference type="ARBA" id="ARBA00023157"/>
    </source>
</evidence>
<gene>
    <name evidence="17" type="primary">LOC116304579</name>
</gene>
<sequence>MSQNPCEGKPCLNKGKCLLHKNRRDYRCRCKKGYTGEKCQHDIDECTTASPCHVNATCINIPGSYACRCNDGFSGDGFSCADIDECATNVHQCDRNAYCNNTVGSYRCTCNRGYYGNGIKCTTSRGLDFSAILSNYGNADYIRTLSGYLDPVLQSSSRSRWIRCWHAATDGWNTATIFHPQCDGKGPTVTIVRVGSYVFGGYTDVSWHSRWQYFSSSRSFLYSLYNTNGYSPVKLTLNGRDGNQHAIYGGSSYGPTFGRGHDLVISNYASNTTSSHTYMGFSYYAPPGCRNGGYECSTLAGTYGFTPNDIEVFYETTS</sequence>
<name>A0A6P8IT82_ACTTE</name>
<evidence type="ECO:0000256" key="10">
    <source>
        <dbReference type="ARBA" id="ARBA00023136"/>
    </source>
</evidence>
<dbReference type="SMART" id="SM00179">
    <property type="entry name" value="EGF_CA"/>
    <property type="match status" value="3"/>
</dbReference>
<comment type="subcellular location">
    <subcellularLocation>
        <location evidence="1">Cell membrane</location>
        <topology evidence="1">Single-pass type I membrane protein</topology>
    </subcellularLocation>
</comment>
<dbReference type="PROSITE" id="PS00010">
    <property type="entry name" value="ASX_HYDROXYL"/>
    <property type="match status" value="2"/>
</dbReference>
<dbReference type="InterPro" id="IPR001881">
    <property type="entry name" value="EGF-like_Ca-bd_dom"/>
</dbReference>
<evidence type="ECO:0000256" key="5">
    <source>
        <dbReference type="ARBA" id="ARBA00022692"/>
    </source>
</evidence>
<dbReference type="SMART" id="SM00181">
    <property type="entry name" value="EGF"/>
    <property type="match status" value="3"/>
</dbReference>
<accession>A0A6P8IT82</accession>
<proteinExistence type="inferred from homology"/>
<keyword evidence="10" id="KW-0472">Membrane</keyword>
<dbReference type="Proteomes" id="UP000515163">
    <property type="component" value="Unplaced"/>
</dbReference>
<keyword evidence="3" id="KW-1003">Cell membrane</keyword>
<evidence type="ECO:0000256" key="4">
    <source>
        <dbReference type="ARBA" id="ARBA00022536"/>
    </source>
</evidence>
<dbReference type="InterPro" id="IPR024731">
    <property type="entry name" value="NELL2-like_EGF"/>
</dbReference>
<keyword evidence="11 13" id="KW-1015">Disulfide bond</keyword>
<dbReference type="AlphaFoldDB" id="A0A6P8IT82"/>
<dbReference type="Gene3D" id="2.10.25.10">
    <property type="entry name" value="Laminin"/>
    <property type="match status" value="3"/>
</dbReference>
<dbReference type="GO" id="GO:0005886">
    <property type="term" value="C:plasma membrane"/>
    <property type="evidence" value="ECO:0007669"/>
    <property type="project" value="UniProtKB-SubCell"/>
</dbReference>
<evidence type="ECO:0000313" key="16">
    <source>
        <dbReference type="Proteomes" id="UP000515163"/>
    </source>
</evidence>
<feature type="domain" description="TLDc" evidence="15">
    <location>
        <begin position="131"/>
        <end position="318"/>
    </location>
</feature>
<dbReference type="CDD" id="cd00054">
    <property type="entry name" value="EGF_CA"/>
    <property type="match status" value="2"/>
</dbReference>
<dbReference type="GeneID" id="116304579"/>
<protein>
    <submittedName>
        <fullName evidence="17">Nidogen-2-like</fullName>
    </submittedName>
</protein>
<dbReference type="Pfam" id="PF00008">
    <property type="entry name" value="EGF"/>
    <property type="match status" value="1"/>
</dbReference>
<evidence type="ECO:0000256" key="12">
    <source>
        <dbReference type="ARBA" id="ARBA00023180"/>
    </source>
</evidence>
<feature type="domain" description="EGF-like" evidence="14">
    <location>
        <begin position="82"/>
        <end position="122"/>
    </location>
</feature>
<dbReference type="PROSITE" id="PS01186">
    <property type="entry name" value="EGF_2"/>
    <property type="match status" value="2"/>
</dbReference>
<feature type="disulfide bond" evidence="13">
    <location>
        <begin position="30"/>
        <end position="39"/>
    </location>
</feature>